<dbReference type="STRING" id="1348612.A0A397JH70"/>
<dbReference type="PANTHER" id="PTHR47102:SF2">
    <property type="entry name" value="PROTEIN BNI1"/>
    <property type="match status" value="1"/>
</dbReference>
<feature type="compositionally biased region" description="Low complexity" evidence="2">
    <location>
        <begin position="38"/>
        <end position="53"/>
    </location>
</feature>
<dbReference type="InterPro" id="IPR014768">
    <property type="entry name" value="GBD/FH3_dom"/>
</dbReference>
<dbReference type="InterPro" id="IPR010473">
    <property type="entry name" value="GTPase-bd"/>
</dbReference>
<dbReference type="InterPro" id="IPR011989">
    <property type="entry name" value="ARM-like"/>
</dbReference>
<evidence type="ECO:0000256" key="1">
    <source>
        <dbReference type="ARBA" id="ARBA00037935"/>
    </source>
</evidence>
<evidence type="ECO:0000256" key="2">
    <source>
        <dbReference type="SAM" id="MobiDB-lite"/>
    </source>
</evidence>
<evidence type="ECO:0000259" key="3">
    <source>
        <dbReference type="PROSITE" id="PS51232"/>
    </source>
</evidence>
<dbReference type="Gene3D" id="1.25.10.10">
    <property type="entry name" value="Leucine-rich Repeat Variant"/>
    <property type="match status" value="1"/>
</dbReference>
<dbReference type="Pfam" id="PF06371">
    <property type="entry name" value="Drf_GBD"/>
    <property type="match status" value="1"/>
</dbReference>
<dbReference type="Pfam" id="PF06367">
    <property type="entry name" value="Drf_FH3"/>
    <property type="match status" value="1"/>
</dbReference>
<feature type="compositionally biased region" description="Basic residues" evidence="2">
    <location>
        <begin position="1"/>
        <end position="11"/>
    </location>
</feature>
<comment type="caution">
    <text evidence="4">The sequence shown here is derived from an EMBL/GenBank/DDBJ whole genome shotgun (WGS) entry which is preliminary data.</text>
</comment>
<feature type="region of interest" description="Disordered" evidence="2">
    <location>
        <begin position="91"/>
        <end position="124"/>
    </location>
</feature>
<proteinExistence type="inferred from homology"/>
<dbReference type="GO" id="GO:1903475">
    <property type="term" value="P:mitotic actomyosin contractile ring assembly"/>
    <property type="evidence" value="ECO:0007669"/>
    <property type="project" value="TreeGrafter"/>
</dbReference>
<evidence type="ECO:0000313" key="5">
    <source>
        <dbReference type="Proteomes" id="UP000266861"/>
    </source>
</evidence>
<dbReference type="SMART" id="SM01139">
    <property type="entry name" value="Drf_FH3"/>
    <property type="match status" value="1"/>
</dbReference>
<dbReference type="PROSITE" id="PS51232">
    <property type="entry name" value="GBD_FH3"/>
    <property type="match status" value="1"/>
</dbReference>
<comment type="similarity">
    <text evidence="1">Belongs to the formin homology family. BNI1 subfamily.</text>
</comment>
<feature type="compositionally biased region" description="Low complexity" evidence="2">
    <location>
        <begin position="114"/>
        <end position="123"/>
    </location>
</feature>
<feature type="compositionally biased region" description="Polar residues" evidence="2">
    <location>
        <begin position="93"/>
        <end position="113"/>
    </location>
</feature>
<dbReference type="GO" id="GO:0015629">
    <property type="term" value="C:actin cytoskeleton"/>
    <property type="evidence" value="ECO:0007669"/>
    <property type="project" value="UniProtKB-ARBA"/>
</dbReference>
<dbReference type="SUPFAM" id="SSF48371">
    <property type="entry name" value="ARM repeat"/>
    <property type="match status" value="1"/>
</dbReference>
<dbReference type="InterPro" id="IPR051661">
    <property type="entry name" value="Actin_filament_regulator"/>
</dbReference>
<dbReference type="PANTHER" id="PTHR47102">
    <property type="entry name" value="PROTEIN BNI1"/>
    <property type="match status" value="1"/>
</dbReference>
<feature type="domain" description="GBD/FH3" evidence="3">
    <location>
        <begin position="158"/>
        <end position="497"/>
    </location>
</feature>
<dbReference type="Proteomes" id="UP000266861">
    <property type="component" value="Unassembled WGS sequence"/>
</dbReference>
<feature type="region of interest" description="Disordered" evidence="2">
    <location>
        <begin position="1"/>
        <end position="56"/>
    </location>
</feature>
<keyword evidence="5" id="KW-1185">Reference proteome</keyword>
<dbReference type="AlphaFoldDB" id="A0A397JH70"/>
<organism evidence="4 5">
    <name type="scientific">Diversispora epigaea</name>
    <dbReference type="NCBI Taxonomy" id="1348612"/>
    <lineage>
        <taxon>Eukaryota</taxon>
        <taxon>Fungi</taxon>
        <taxon>Fungi incertae sedis</taxon>
        <taxon>Mucoromycota</taxon>
        <taxon>Glomeromycotina</taxon>
        <taxon>Glomeromycetes</taxon>
        <taxon>Diversisporales</taxon>
        <taxon>Diversisporaceae</taxon>
        <taxon>Diversispora</taxon>
    </lineage>
</organism>
<dbReference type="GO" id="GO:0051016">
    <property type="term" value="P:barbed-end actin filament capping"/>
    <property type="evidence" value="ECO:0007669"/>
    <property type="project" value="TreeGrafter"/>
</dbReference>
<dbReference type="EMBL" id="PQFF01000035">
    <property type="protein sequence ID" value="RHZ87381.1"/>
    <property type="molecule type" value="Genomic_DNA"/>
</dbReference>
<gene>
    <name evidence="4" type="ORF">Glove_37g48</name>
</gene>
<dbReference type="InterPro" id="IPR016024">
    <property type="entry name" value="ARM-type_fold"/>
</dbReference>
<dbReference type="GO" id="GO:0003779">
    <property type="term" value="F:actin binding"/>
    <property type="evidence" value="ECO:0007669"/>
    <property type="project" value="InterPro"/>
</dbReference>
<sequence>MAGIFRKKKSKQQPNLPEIKDSKPYNQIRPPLRSPSTHNNHNNNNNNNNSNNNFHSENVRQPQIYQQQSNYIQYSQPPGENQTYYQEAPPIQHSRSTSFDCNNNSSYPFSNEATPSTTSPSSSIARGFERMSGAFSPSEIQTWVSNYYRDNRASKNEIQKPPDETIEVMFLDLMNKLYSKNPPEAMLALATDKKWTLIKNDILQEEKIKPSTDAVTSSHDKNAPEWYLKKILEGSITVKHMNSLSVSLRTSSITWVRSFIDAKGLEVLANHLNSITRKPIKRETDLYMEYEIIKCLKSLLNNRWGAQEALSHPTCIYSITFSLVSPQLNTRKLVAEVLSFFCYCEIPTGHNLVLGGFDQLMQFQSEHGRFDAWMRMLENTIDGRGRYGSLVNASEEYKKGGVGVDNSLMEYALANMILLNSIVGVCDDVEVRVHLRNQLHTCGSTRIIDKMKPLNNELITRQINKYERESELDYEEVLDYYNHQILEDMTYPLLHLS</sequence>
<name>A0A397JH70_9GLOM</name>
<protein>
    <recommendedName>
        <fullName evidence="3">GBD/FH3 domain-containing protein</fullName>
    </recommendedName>
</protein>
<dbReference type="GO" id="GO:0005938">
    <property type="term" value="C:cell cortex"/>
    <property type="evidence" value="ECO:0007669"/>
    <property type="project" value="UniProtKB-ARBA"/>
</dbReference>
<evidence type="ECO:0000313" key="4">
    <source>
        <dbReference type="EMBL" id="RHZ87381.1"/>
    </source>
</evidence>
<dbReference type="GO" id="GO:0043332">
    <property type="term" value="C:mating projection tip"/>
    <property type="evidence" value="ECO:0007669"/>
    <property type="project" value="TreeGrafter"/>
</dbReference>
<dbReference type="OrthoDB" id="1104827at2759"/>
<dbReference type="GO" id="GO:0032153">
    <property type="term" value="C:cell division site"/>
    <property type="evidence" value="ECO:0007669"/>
    <property type="project" value="UniProtKB-ARBA"/>
</dbReference>
<reference evidence="4 5" key="1">
    <citation type="submission" date="2018-08" db="EMBL/GenBank/DDBJ databases">
        <title>Genome and evolution of the arbuscular mycorrhizal fungus Diversispora epigaea (formerly Glomus versiforme) and its bacterial endosymbionts.</title>
        <authorList>
            <person name="Sun X."/>
            <person name="Fei Z."/>
            <person name="Harrison M."/>
        </authorList>
    </citation>
    <scope>NUCLEOTIDE SEQUENCE [LARGE SCALE GENOMIC DNA]</scope>
    <source>
        <strain evidence="4 5">IT104</strain>
    </source>
</reference>
<dbReference type="GO" id="GO:0051017">
    <property type="term" value="P:actin filament bundle assembly"/>
    <property type="evidence" value="ECO:0007669"/>
    <property type="project" value="TreeGrafter"/>
</dbReference>
<dbReference type="InterPro" id="IPR010472">
    <property type="entry name" value="FH3_dom"/>
</dbReference>
<dbReference type="GO" id="GO:0031267">
    <property type="term" value="F:small GTPase binding"/>
    <property type="evidence" value="ECO:0007669"/>
    <property type="project" value="InterPro"/>
</dbReference>
<dbReference type="SMART" id="SM01140">
    <property type="entry name" value="Drf_GBD"/>
    <property type="match status" value="1"/>
</dbReference>
<accession>A0A397JH70</accession>